<evidence type="ECO:0000256" key="1">
    <source>
        <dbReference type="ARBA" id="ARBA00010718"/>
    </source>
</evidence>
<dbReference type="PANTHER" id="PTHR18952">
    <property type="entry name" value="CARBONIC ANHYDRASE"/>
    <property type="match status" value="1"/>
</dbReference>
<reference evidence="3 4" key="1">
    <citation type="submission" date="2019-08" db="EMBL/GenBank/DDBJ databases">
        <title>The genome of the soybean aphid Biotype 1, its phylome, world population structure and adaptation to the North American continent.</title>
        <authorList>
            <person name="Giordano R."/>
            <person name="Donthu R.K."/>
            <person name="Hernandez A.G."/>
            <person name="Wright C.L."/>
            <person name="Zimin A.V."/>
        </authorList>
    </citation>
    <scope>NUCLEOTIDE SEQUENCE [LARGE SCALE GENOMIC DNA]</scope>
    <source>
        <tissue evidence="3">Whole aphids</tissue>
    </source>
</reference>
<dbReference type="PROSITE" id="PS51144">
    <property type="entry name" value="ALPHA_CA_2"/>
    <property type="match status" value="1"/>
</dbReference>
<dbReference type="EMBL" id="VYZN01000001">
    <property type="protein sequence ID" value="KAE9545499.1"/>
    <property type="molecule type" value="Genomic_DNA"/>
</dbReference>
<dbReference type="Proteomes" id="UP000475862">
    <property type="component" value="Unassembled WGS sequence"/>
</dbReference>
<dbReference type="InterPro" id="IPR001148">
    <property type="entry name" value="CA_dom"/>
</dbReference>
<evidence type="ECO:0000313" key="3">
    <source>
        <dbReference type="EMBL" id="KAE9545499.1"/>
    </source>
</evidence>
<dbReference type="OrthoDB" id="429145at2759"/>
<organism evidence="3 4">
    <name type="scientific">Aphis glycines</name>
    <name type="common">Soybean aphid</name>
    <dbReference type="NCBI Taxonomy" id="307491"/>
    <lineage>
        <taxon>Eukaryota</taxon>
        <taxon>Metazoa</taxon>
        <taxon>Ecdysozoa</taxon>
        <taxon>Arthropoda</taxon>
        <taxon>Hexapoda</taxon>
        <taxon>Insecta</taxon>
        <taxon>Pterygota</taxon>
        <taxon>Neoptera</taxon>
        <taxon>Paraneoptera</taxon>
        <taxon>Hemiptera</taxon>
        <taxon>Sternorrhyncha</taxon>
        <taxon>Aphidomorpha</taxon>
        <taxon>Aphidoidea</taxon>
        <taxon>Aphididae</taxon>
        <taxon>Aphidini</taxon>
        <taxon>Aphis</taxon>
        <taxon>Aphis</taxon>
    </lineage>
</organism>
<dbReference type="SUPFAM" id="SSF51069">
    <property type="entry name" value="Carbonic anhydrase"/>
    <property type="match status" value="1"/>
</dbReference>
<keyword evidence="4" id="KW-1185">Reference proteome</keyword>
<dbReference type="AlphaFoldDB" id="A0A6G0UA66"/>
<evidence type="ECO:0000313" key="4">
    <source>
        <dbReference type="Proteomes" id="UP000475862"/>
    </source>
</evidence>
<dbReference type="SMART" id="SM01057">
    <property type="entry name" value="Carb_anhydrase"/>
    <property type="match status" value="1"/>
</dbReference>
<dbReference type="GO" id="GO:0004089">
    <property type="term" value="F:carbonate dehydratase activity"/>
    <property type="evidence" value="ECO:0007669"/>
    <property type="project" value="InterPro"/>
</dbReference>
<dbReference type="Pfam" id="PF00194">
    <property type="entry name" value="Carb_anhydrase"/>
    <property type="match status" value="1"/>
</dbReference>
<comment type="similarity">
    <text evidence="1">Belongs to the alpha-carbonic anhydrase family.</text>
</comment>
<evidence type="ECO:0000259" key="2">
    <source>
        <dbReference type="PROSITE" id="PS51144"/>
    </source>
</evidence>
<sequence>MDPYFLYLTIGQEFHLLSISVMPNRDGDSETTGQVRPIFHQTPKINKIMFIIVLKTRCVYLFNKATHRNPASVSMRLMCYIIINYETSTNKSIAGEMFKILFVLVSTLILHGPSMEVSGDNPNLWPFVEQQFSDWQVQSPINIKSQYAYNVNLTSLLYYRYWREDNSVQIKIGIKKKSLYISNKNKIRAHITGGPLFEKEYLFSRMHIYWNTEGKIGSEHQINSQGYTMEVQMVHFKREYKHYKNAKHYPDGICIISYFGKLSDEDNPLMSDFMTAVQSIQITGSTYILSTFNTHFKWLVDVAKNYCYYVYPGSITKPPFNQCVTWVVYENTFSISQAQLNILRSLIGIDGQPLTSIKRRMIQPFNNRPLFYV</sequence>
<dbReference type="GO" id="GO:0008270">
    <property type="term" value="F:zinc ion binding"/>
    <property type="evidence" value="ECO:0007669"/>
    <property type="project" value="InterPro"/>
</dbReference>
<protein>
    <recommendedName>
        <fullName evidence="2">Alpha-carbonic anhydrase domain-containing protein</fullName>
    </recommendedName>
</protein>
<feature type="domain" description="Alpha-carbonic anhydrase" evidence="2">
    <location>
        <begin position="113"/>
        <end position="373"/>
    </location>
</feature>
<proteinExistence type="inferred from homology"/>
<name>A0A6G0UA66_APHGL</name>
<dbReference type="CDD" id="cd00326">
    <property type="entry name" value="alpha_CA"/>
    <property type="match status" value="1"/>
</dbReference>
<comment type="caution">
    <text evidence="3">The sequence shown here is derived from an EMBL/GenBank/DDBJ whole genome shotgun (WGS) entry which is preliminary data.</text>
</comment>
<dbReference type="InterPro" id="IPR023561">
    <property type="entry name" value="Carbonic_anhydrase_a-class"/>
</dbReference>
<accession>A0A6G0UA66</accession>
<gene>
    <name evidence="3" type="ORF">AGLY_001042</name>
</gene>
<dbReference type="GO" id="GO:0005737">
    <property type="term" value="C:cytoplasm"/>
    <property type="evidence" value="ECO:0007669"/>
    <property type="project" value="TreeGrafter"/>
</dbReference>
<dbReference type="PANTHER" id="PTHR18952:SF124">
    <property type="entry name" value="CARBONIC ANHYDRASE 7"/>
    <property type="match status" value="1"/>
</dbReference>
<dbReference type="Gene3D" id="3.10.200.10">
    <property type="entry name" value="Alpha carbonic anhydrase"/>
    <property type="match status" value="1"/>
</dbReference>
<dbReference type="InterPro" id="IPR036398">
    <property type="entry name" value="CA_dom_sf"/>
</dbReference>